<dbReference type="EMBL" id="BAAAMR010000079">
    <property type="protein sequence ID" value="GAA2158335.1"/>
    <property type="molecule type" value="Genomic_DNA"/>
</dbReference>
<comment type="caution">
    <text evidence="3">The sequence shown here is derived from an EMBL/GenBank/DDBJ whole genome shotgun (WGS) entry which is preliminary data.</text>
</comment>
<keyword evidence="1" id="KW-0378">Hydrolase</keyword>
<dbReference type="SUPFAM" id="SSF53474">
    <property type="entry name" value="alpha/beta-Hydrolases"/>
    <property type="match status" value="1"/>
</dbReference>
<sequence>MDVMPRGEAAAKTAQVQVKHRRVKADGVKLAVRERGPRTAPTVVLVHGYPDSAVVWEPIADLLAEDFHVVTYDVRGAGGSSRPRRSKAYAMENLAADLRAVIDAVSPGRPVHLVGHDWGSVQGWGAVTGDAVAGRVASFTSISGPCIEHFGQWVRDRLRRPTPRNVLQLAGQFARSWYLMFGAIPGIPQIAWRLGGARIFPVVIERMEGIEGWHGDTFQKDALCGMKLYRANAVRFLRPGSMATTDVPVQVIAATRDAFVSPHQSKDLTRYVDRLWRREIPVGHWGAVRKEPAQVAAWIAEFARHIEGGAETNGLRSAQVPVQGEVVAAGE</sequence>
<organism evidence="3 4">
    <name type="scientific">Actinomadura napierensis</name>
    <dbReference type="NCBI Taxonomy" id="267854"/>
    <lineage>
        <taxon>Bacteria</taxon>
        <taxon>Bacillati</taxon>
        <taxon>Actinomycetota</taxon>
        <taxon>Actinomycetes</taxon>
        <taxon>Streptosporangiales</taxon>
        <taxon>Thermomonosporaceae</taxon>
        <taxon>Actinomadura</taxon>
    </lineage>
</organism>
<evidence type="ECO:0000313" key="4">
    <source>
        <dbReference type="Proteomes" id="UP001501020"/>
    </source>
</evidence>
<feature type="domain" description="AB hydrolase-1" evidence="2">
    <location>
        <begin position="41"/>
        <end position="286"/>
    </location>
</feature>
<evidence type="ECO:0000313" key="3">
    <source>
        <dbReference type="EMBL" id="GAA2158335.1"/>
    </source>
</evidence>
<evidence type="ECO:0000259" key="2">
    <source>
        <dbReference type="Pfam" id="PF00561"/>
    </source>
</evidence>
<name>A0ABN3ACM9_9ACTN</name>
<dbReference type="PANTHER" id="PTHR43329">
    <property type="entry name" value="EPOXIDE HYDROLASE"/>
    <property type="match status" value="1"/>
</dbReference>
<gene>
    <name evidence="3" type="ORF">GCM10009727_68990</name>
</gene>
<dbReference type="Proteomes" id="UP001501020">
    <property type="component" value="Unassembled WGS sequence"/>
</dbReference>
<dbReference type="Gene3D" id="3.40.50.1820">
    <property type="entry name" value="alpha/beta hydrolase"/>
    <property type="match status" value="1"/>
</dbReference>
<dbReference type="InterPro" id="IPR029058">
    <property type="entry name" value="AB_hydrolase_fold"/>
</dbReference>
<evidence type="ECO:0000256" key="1">
    <source>
        <dbReference type="ARBA" id="ARBA00022801"/>
    </source>
</evidence>
<dbReference type="Pfam" id="PF00561">
    <property type="entry name" value="Abhydrolase_1"/>
    <property type="match status" value="1"/>
</dbReference>
<reference evidence="3 4" key="1">
    <citation type="journal article" date="2019" name="Int. J. Syst. Evol. Microbiol.">
        <title>The Global Catalogue of Microorganisms (GCM) 10K type strain sequencing project: providing services to taxonomists for standard genome sequencing and annotation.</title>
        <authorList>
            <consortium name="The Broad Institute Genomics Platform"/>
            <consortium name="The Broad Institute Genome Sequencing Center for Infectious Disease"/>
            <person name="Wu L."/>
            <person name="Ma J."/>
        </authorList>
    </citation>
    <scope>NUCLEOTIDE SEQUENCE [LARGE SCALE GENOMIC DNA]</scope>
    <source>
        <strain evidence="3 4">JCM 13850</strain>
    </source>
</reference>
<dbReference type="PRINTS" id="PR00412">
    <property type="entry name" value="EPOXHYDRLASE"/>
</dbReference>
<proteinExistence type="predicted"/>
<accession>A0ABN3ACM9</accession>
<dbReference type="InterPro" id="IPR000073">
    <property type="entry name" value="AB_hydrolase_1"/>
</dbReference>
<keyword evidence="4" id="KW-1185">Reference proteome</keyword>
<dbReference type="InterPro" id="IPR000639">
    <property type="entry name" value="Epox_hydrolase-like"/>
</dbReference>
<protein>
    <recommendedName>
        <fullName evidence="2">AB hydrolase-1 domain-containing protein</fullName>
    </recommendedName>
</protein>
<dbReference type="RefSeq" id="WP_344277177.1">
    <property type="nucleotide sequence ID" value="NZ_BAAAMR010000079.1"/>
</dbReference>